<gene>
    <name evidence="1" type="ORF">EMWEY_00054590</name>
</gene>
<dbReference type="PANTHER" id="PTHR24092:SF175">
    <property type="entry name" value="PHOSPHOLIPID-TRANSPORTING ATPASE"/>
    <property type="match status" value="1"/>
</dbReference>
<proteinExistence type="predicted"/>
<dbReference type="Proteomes" id="UP000030763">
    <property type="component" value="Unassembled WGS sequence"/>
</dbReference>
<dbReference type="VEuPathDB" id="ToxoDB:EMWEY_00054590"/>
<protein>
    <recommendedName>
        <fullName evidence="3">P-type ATPase C-terminal domain-containing protein</fullName>
    </recommendedName>
</protein>
<dbReference type="PANTHER" id="PTHR24092">
    <property type="entry name" value="PROBABLE PHOSPHOLIPID-TRANSPORTING ATPASE"/>
    <property type="match status" value="1"/>
</dbReference>
<dbReference type="InterPro" id="IPR036412">
    <property type="entry name" value="HAD-like_sf"/>
</dbReference>
<dbReference type="AlphaFoldDB" id="U6M479"/>
<dbReference type="GO" id="GO:0140326">
    <property type="term" value="F:ATPase-coupled intramembrane lipid transporter activity"/>
    <property type="evidence" value="ECO:0007669"/>
    <property type="project" value="TreeGrafter"/>
</dbReference>
<dbReference type="GeneID" id="25339445"/>
<organism evidence="1 2">
    <name type="scientific">Eimeria maxima</name>
    <name type="common">Coccidian parasite</name>
    <dbReference type="NCBI Taxonomy" id="5804"/>
    <lineage>
        <taxon>Eukaryota</taxon>
        <taxon>Sar</taxon>
        <taxon>Alveolata</taxon>
        <taxon>Apicomplexa</taxon>
        <taxon>Conoidasida</taxon>
        <taxon>Coccidia</taxon>
        <taxon>Eucoccidiorida</taxon>
        <taxon>Eimeriorina</taxon>
        <taxon>Eimeriidae</taxon>
        <taxon>Eimeria</taxon>
    </lineage>
</organism>
<dbReference type="Pfam" id="PF08282">
    <property type="entry name" value="Hydrolase_3"/>
    <property type="match status" value="1"/>
</dbReference>
<accession>U6M479</accession>
<dbReference type="GO" id="GO:0005886">
    <property type="term" value="C:plasma membrane"/>
    <property type="evidence" value="ECO:0007669"/>
    <property type="project" value="TreeGrafter"/>
</dbReference>
<reference evidence="1" key="1">
    <citation type="submission" date="2013-10" db="EMBL/GenBank/DDBJ databases">
        <title>Genomic analysis of the causative agents of coccidiosis in chickens.</title>
        <authorList>
            <person name="Reid A.J."/>
            <person name="Blake D."/>
            <person name="Billington K."/>
            <person name="Browne H."/>
            <person name="Dunn M."/>
            <person name="Hung S."/>
            <person name="Kawahara F."/>
            <person name="Miranda-Saavedra D."/>
            <person name="Mourier T."/>
            <person name="Nagra H."/>
            <person name="Otto T.D."/>
            <person name="Rawlings N."/>
            <person name="Sanchez A."/>
            <person name="Sanders M."/>
            <person name="Subramaniam C."/>
            <person name="Tay Y."/>
            <person name="Dear P."/>
            <person name="Doerig C."/>
            <person name="Gruber A."/>
            <person name="Parkinson J."/>
            <person name="Shirley M."/>
            <person name="Wan K.L."/>
            <person name="Berriman M."/>
            <person name="Tomley F."/>
            <person name="Pain A."/>
        </authorList>
    </citation>
    <scope>NUCLEOTIDE SEQUENCE [LARGE SCALE GENOMIC DNA]</scope>
    <source>
        <strain evidence="1">Weybridge</strain>
    </source>
</reference>
<dbReference type="OrthoDB" id="354192at2759"/>
<sequence length="196" mass="21988">MLLYDMFKEARILKRADEHICLVVTGPNLTAFLNHPDLQTCFLNMACCCDVVVAARVTATQKADMVRLVKKRLTPQPITLAIGDGGNDAPMLQEASVGVAVRTERGTSIAGFADFAISEFSLLISTECLLVSSRGCLDGFKCVTWWAYYELLLLWGYSPLWSYYTKQFTPVVGDPSMDTDIYFYDRLPQHSSLYSW</sequence>
<reference evidence="1" key="2">
    <citation type="submission" date="2013-10" db="EMBL/GenBank/DDBJ databases">
        <authorList>
            <person name="Aslett M."/>
        </authorList>
    </citation>
    <scope>NUCLEOTIDE SEQUENCE [LARGE SCALE GENOMIC DNA]</scope>
    <source>
        <strain evidence="1">Weybridge</strain>
    </source>
</reference>
<evidence type="ECO:0000313" key="2">
    <source>
        <dbReference type="Proteomes" id="UP000030763"/>
    </source>
</evidence>
<dbReference type="SUPFAM" id="SSF56784">
    <property type="entry name" value="HAD-like"/>
    <property type="match status" value="1"/>
</dbReference>
<name>U6M479_EIMMA</name>
<dbReference type="RefSeq" id="XP_013333146.1">
    <property type="nucleotide sequence ID" value="XM_013477692.1"/>
</dbReference>
<keyword evidence="2" id="KW-1185">Reference proteome</keyword>
<dbReference type="GO" id="GO:0045332">
    <property type="term" value="P:phospholipid translocation"/>
    <property type="evidence" value="ECO:0007669"/>
    <property type="project" value="TreeGrafter"/>
</dbReference>
<dbReference type="Gene3D" id="3.40.50.1000">
    <property type="entry name" value="HAD superfamily/HAD-like"/>
    <property type="match status" value="1"/>
</dbReference>
<dbReference type="InterPro" id="IPR023214">
    <property type="entry name" value="HAD_sf"/>
</dbReference>
<evidence type="ECO:0000313" key="1">
    <source>
        <dbReference type="EMBL" id="CDJ56495.1"/>
    </source>
</evidence>
<evidence type="ECO:0008006" key="3">
    <source>
        <dbReference type="Google" id="ProtNLM"/>
    </source>
</evidence>
<dbReference type="EMBL" id="HG718962">
    <property type="protein sequence ID" value="CDJ56495.1"/>
    <property type="molecule type" value="Genomic_DNA"/>
</dbReference>